<reference evidence="3" key="1">
    <citation type="submission" date="2023-07" db="EMBL/GenBank/DDBJ databases">
        <title>Characterization of two Paracoccaceae strains isolated from Phycosphere and proposal of Xinfangfangia lacusdiani sp. nov.</title>
        <authorList>
            <person name="Deng Y."/>
            <person name="Zhang Y.Q."/>
        </authorList>
    </citation>
    <scope>NUCLEOTIDE SEQUENCE [LARGE SCALE GENOMIC DNA]</scope>
    <source>
        <strain evidence="3">CPCC 101403</strain>
    </source>
</reference>
<protein>
    <submittedName>
        <fullName evidence="2">TIM barrel protein</fullName>
    </submittedName>
</protein>
<comment type="caution">
    <text evidence="2">The sequence shown here is derived from an EMBL/GenBank/DDBJ whole genome shotgun (WGS) entry which is preliminary data.</text>
</comment>
<dbReference type="PROSITE" id="PS51257">
    <property type="entry name" value="PROKAR_LIPOPROTEIN"/>
    <property type="match status" value="1"/>
</dbReference>
<dbReference type="InterPro" id="IPR013022">
    <property type="entry name" value="Xyl_isomerase-like_TIM-brl"/>
</dbReference>
<evidence type="ECO:0000313" key="2">
    <source>
        <dbReference type="EMBL" id="MDT1060919.1"/>
    </source>
</evidence>
<keyword evidence="3" id="KW-1185">Reference proteome</keyword>
<gene>
    <name evidence="2" type="ORF">RM190_03550</name>
</gene>
<dbReference type="Gene3D" id="3.20.20.150">
    <property type="entry name" value="Divalent-metal-dependent TIM barrel enzymes"/>
    <property type="match status" value="1"/>
</dbReference>
<dbReference type="SUPFAM" id="SSF51658">
    <property type="entry name" value="Xylose isomerase-like"/>
    <property type="match status" value="1"/>
</dbReference>
<dbReference type="Pfam" id="PF01261">
    <property type="entry name" value="AP_endonuc_2"/>
    <property type="match status" value="1"/>
</dbReference>
<dbReference type="RefSeq" id="WP_311758025.1">
    <property type="nucleotide sequence ID" value="NZ_JAVRQI010000002.1"/>
</dbReference>
<dbReference type="EMBL" id="JAVRQI010000002">
    <property type="protein sequence ID" value="MDT1060919.1"/>
    <property type="molecule type" value="Genomic_DNA"/>
</dbReference>
<name>A0ABU3E9L8_9RHOB</name>
<sequence>MYADHRLSLAYLTVQGCPPLDHVRAAAAAGYDSAGLRLIAPLGLDLAHPIVGDKALIGRLKSISAELGVDFLDGEVFTLTPATDVREWQAVLETAAELSMPLMQITSEDPDRNRAADNLARIAGMAADHGIAMAIEFMRWRTAATIEDAAELAGLSGARNVGILLDALHLSRSGGSPAAVAALPSDLILYLQLCDAGADMPADDPSCIAEARGGRLQPGTGALWLRELMDVLPADIAISVETPNSADHALDFTQKAQKGMDFSRRFLASLGR</sequence>
<dbReference type="Proteomes" id="UP001251085">
    <property type="component" value="Unassembled WGS sequence"/>
</dbReference>
<evidence type="ECO:0000259" key="1">
    <source>
        <dbReference type="Pfam" id="PF01261"/>
    </source>
</evidence>
<organism evidence="2 3">
    <name type="scientific">Paracoccus broussonetiae</name>
    <dbReference type="NCBI Taxonomy" id="3075834"/>
    <lineage>
        <taxon>Bacteria</taxon>
        <taxon>Pseudomonadati</taxon>
        <taxon>Pseudomonadota</taxon>
        <taxon>Alphaproteobacteria</taxon>
        <taxon>Rhodobacterales</taxon>
        <taxon>Paracoccaceae</taxon>
        <taxon>Paracoccus</taxon>
    </lineage>
</organism>
<evidence type="ECO:0000313" key="3">
    <source>
        <dbReference type="Proteomes" id="UP001251085"/>
    </source>
</evidence>
<dbReference type="PANTHER" id="PTHR12110:SF48">
    <property type="entry name" value="BLL3656 PROTEIN"/>
    <property type="match status" value="1"/>
</dbReference>
<proteinExistence type="predicted"/>
<dbReference type="InterPro" id="IPR050312">
    <property type="entry name" value="IolE/XylAMocC-like"/>
</dbReference>
<dbReference type="InterPro" id="IPR036237">
    <property type="entry name" value="Xyl_isomerase-like_sf"/>
</dbReference>
<feature type="domain" description="Xylose isomerase-like TIM barrel" evidence="1">
    <location>
        <begin position="24"/>
        <end position="264"/>
    </location>
</feature>
<dbReference type="PANTHER" id="PTHR12110">
    <property type="entry name" value="HYDROXYPYRUVATE ISOMERASE"/>
    <property type="match status" value="1"/>
</dbReference>
<accession>A0ABU3E9L8</accession>